<dbReference type="InterPro" id="IPR039426">
    <property type="entry name" value="TonB-dep_rcpt-like"/>
</dbReference>
<keyword evidence="2 11" id="KW-0813">Transport</keyword>
<evidence type="ECO:0000256" key="14">
    <source>
        <dbReference type="SAM" id="SignalP"/>
    </source>
</evidence>
<evidence type="ECO:0000256" key="7">
    <source>
        <dbReference type="ARBA" id="ARBA00023065"/>
    </source>
</evidence>
<evidence type="ECO:0000256" key="6">
    <source>
        <dbReference type="ARBA" id="ARBA00023004"/>
    </source>
</evidence>
<evidence type="ECO:0000256" key="5">
    <source>
        <dbReference type="ARBA" id="ARBA00022692"/>
    </source>
</evidence>
<sequence length="694" mass="75350">MEQRHIIRLLGGVSMVALCALFPVAGQAQESSSDGYFLGTIIVTGDKMARSQQRTASSVTAVTEGEIASAKGANSVTDVVSEMANVTYPAEGGQGGTPTIRGQDGEGPSSGATAFFGGTSPRVAVNVDGHYLSYYELVYSSASIWDVDTIEVFRGPQTISQGANSIAGAFVVNTKDPTFEREGSMQFEYGTGNRRRASLMASGEIAPDLAARIALDYTGRDNYIDYVNPSFSLGKTDQDLFSQTARAKLLWKPSSMPQFEAMLTFSHVDGNRPTWEAATAPYDDYDSTAPSNPSWRNISNTTIADLSYAFDNGVTLTNQLQYSSLFTRRTTSPVTSGSAVVDQETVSNETRLTFGDELSEWSGVAGLYASHVDSDEQLQAGGVSSFGDTKDSFALFGGLNYRIDDRWTLSGSMRYQRDRVQRSGTSPYTSAAVDYDESFDAWLPKLSLSYDVNADTTVGAMVSKGYNPGGVSLGLSSGEWITYKPETSLDYELFARTRTLDGRLGLSANLFYTKYRNMQRYVTSEPVDGIFEAVTVNAEKAKSYGLELGFDFEATEALKIRGSIGLLETEIDKFTQATTDYTGNEFGRAPGRTISLAADWKVRPDVTLSGVVRHSGSYYSDDANLAATFVPTYTVANARVVYEPRDNLQLYAYVNNIFDERAVTSLRASRTVSSGYEATVVEPRVVGVGVKLDF</sequence>
<dbReference type="InterPro" id="IPR012910">
    <property type="entry name" value="Plug_dom"/>
</dbReference>
<dbReference type="Pfam" id="PF07715">
    <property type="entry name" value="Plug"/>
    <property type="match status" value="1"/>
</dbReference>
<keyword evidence="9 11" id="KW-0472">Membrane</keyword>
<evidence type="ECO:0000256" key="1">
    <source>
        <dbReference type="ARBA" id="ARBA00004571"/>
    </source>
</evidence>
<keyword evidence="3 11" id="KW-1134">Transmembrane beta strand</keyword>
<keyword evidence="17" id="KW-0675">Receptor</keyword>
<dbReference type="RefSeq" id="WP_121531481.1">
    <property type="nucleotide sequence ID" value="NZ_RCHI01000003.1"/>
</dbReference>
<dbReference type="CDD" id="cd01347">
    <property type="entry name" value="ligand_gated_channel"/>
    <property type="match status" value="1"/>
</dbReference>
<dbReference type="InterPro" id="IPR000531">
    <property type="entry name" value="Beta-barrel_TonB"/>
</dbReference>
<gene>
    <name evidence="17" type="ORF">DYS74_04895</name>
</gene>
<evidence type="ECO:0000259" key="16">
    <source>
        <dbReference type="Pfam" id="PF07715"/>
    </source>
</evidence>
<keyword evidence="14" id="KW-0732">Signal</keyword>
<evidence type="ECO:0000256" key="8">
    <source>
        <dbReference type="ARBA" id="ARBA00023077"/>
    </source>
</evidence>
<dbReference type="EMBL" id="RCHI01000003">
    <property type="protein sequence ID" value="RLL71945.1"/>
    <property type="molecule type" value="Genomic_DNA"/>
</dbReference>
<protein>
    <submittedName>
        <fullName evidence="17">TonB-dependent receptor</fullName>
    </submittedName>
</protein>
<evidence type="ECO:0000256" key="2">
    <source>
        <dbReference type="ARBA" id="ARBA00022448"/>
    </source>
</evidence>
<reference evidence="17 18" key="1">
    <citation type="submission" date="2018-10" db="EMBL/GenBank/DDBJ databases">
        <title>Rhodobacter sp . BO-81.</title>
        <authorList>
            <person name="Im W.T."/>
        </authorList>
    </citation>
    <scope>NUCLEOTIDE SEQUENCE [LARGE SCALE GENOMIC DNA]</scope>
    <source>
        <strain evidence="17 18">BO-81</strain>
    </source>
</reference>
<feature type="region of interest" description="Disordered" evidence="13">
    <location>
        <begin position="88"/>
        <end position="114"/>
    </location>
</feature>
<keyword evidence="10 11" id="KW-0998">Cell outer membrane</keyword>
<dbReference type="Gene3D" id="2.40.170.20">
    <property type="entry name" value="TonB-dependent receptor, beta-barrel domain"/>
    <property type="match status" value="1"/>
</dbReference>
<proteinExistence type="inferred from homology"/>
<comment type="similarity">
    <text evidence="11 12">Belongs to the TonB-dependent receptor family.</text>
</comment>
<evidence type="ECO:0000256" key="3">
    <source>
        <dbReference type="ARBA" id="ARBA00022452"/>
    </source>
</evidence>
<comment type="caution">
    <text evidence="17">The sequence shown here is derived from an EMBL/GenBank/DDBJ whole genome shotgun (WGS) entry which is preliminary data.</text>
</comment>
<keyword evidence="6" id="KW-0408">Iron</keyword>
<accession>A0A421BUG8</accession>
<evidence type="ECO:0000256" key="12">
    <source>
        <dbReference type="RuleBase" id="RU003357"/>
    </source>
</evidence>
<dbReference type="Proteomes" id="UP000279673">
    <property type="component" value="Unassembled WGS sequence"/>
</dbReference>
<evidence type="ECO:0000313" key="18">
    <source>
        <dbReference type="Proteomes" id="UP000279673"/>
    </source>
</evidence>
<keyword evidence="7" id="KW-0406">Ion transport</keyword>
<organism evidence="17 18">
    <name type="scientific">Paenirhodobacter hankyongi</name>
    <dbReference type="NCBI Taxonomy" id="2294033"/>
    <lineage>
        <taxon>Bacteria</taxon>
        <taxon>Pseudomonadati</taxon>
        <taxon>Pseudomonadota</taxon>
        <taxon>Alphaproteobacteria</taxon>
        <taxon>Rhodobacterales</taxon>
        <taxon>Rhodobacter group</taxon>
        <taxon>Paenirhodobacter</taxon>
    </lineage>
</organism>
<evidence type="ECO:0000256" key="13">
    <source>
        <dbReference type="SAM" id="MobiDB-lite"/>
    </source>
</evidence>
<evidence type="ECO:0000256" key="4">
    <source>
        <dbReference type="ARBA" id="ARBA00022496"/>
    </source>
</evidence>
<feature type="chain" id="PRO_5019242898" evidence="14">
    <location>
        <begin position="29"/>
        <end position="694"/>
    </location>
</feature>
<evidence type="ECO:0000256" key="9">
    <source>
        <dbReference type="ARBA" id="ARBA00023136"/>
    </source>
</evidence>
<keyword evidence="8 12" id="KW-0798">TonB box</keyword>
<comment type="subcellular location">
    <subcellularLocation>
        <location evidence="1 11">Cell outer membrane</location>
        <topology evidence="1 11">Multi-pass membrane protein</topology>
    </subcellularLocation>
</comment>
<dbReference type="GO" id="GO:0006826">
    <property type="term" value="P:iron ion transport"/>
    <property type="evidence" value="ECO:0007669"/>
    <property type="project" value="UniProtKB-KW"/>
</dbReference>
<feature type="domain" description="TonB-dependent receptor plug" evidence="16">
    <location>
        <begin position="52"/>
        <end position="169"/>
    </location>
</feature>
<dbReference type="AlphaFoldDB" id="A0A421BUG8"/>
<evidence type="ECO:0000256" key="10">
    <source>
        <dbReference type="ARBA" id="ARBA00023237"/>
    </source>
</evidence>
<keyword evidence="4" id="KW-0410">Iron transport</keyword>
<dbReference type="Pfam" id="PF00593">
    <property type="entry name" value="TonB_dep_Rec_b-barrel"/>
    <property type="match status" value="1"/>
</dbReference>
<dbReference type="InterPro" id="IPR036942">
    <property type="entry name" value="Beta-barrel_TonB_sf"/>
</dbReference>
<dbReference type="PANTHER" id="PTHR32552">
    <property type="entry name" value="FERRICHROME IRON RECEPTOR-RELATED"/>
    <property type="match status" value="1"/>
</dbReference>
<dbReference type="PROSITE" id="PS52016">
    <property type="entry name" value="TONB_DEPENDENT_REC_3"/>
    <property type="match status" value="1"/>
</dbReference>
<evidence type="ECO:0000256" key="11">
    <source>
        <dbReference type="PROSITE-ProRule" id="PRU01360"/>
    </source>
</evidence>
<evidence type="ECO:0000313" key="17">
    <source>
        <dbReference type="EMBL" id="RLL71945.1"/>
    </source>
</evidence>
<dbReference type="SUPFAM" id="SSF56935">
    <property type="entry name" value="Porins"/>
    <property type="match status" value="1"/>
</dbReference>
<dbReference type="PANTHER" id="PTHR32552:SF81">
    <property type="entry name" value="TONB-DEPENDENT OUTER MEMBRANE RECEPTOR"/>
    <property type="match status" value="1"/>
</dbReference>
<dbReference type="GO" id="GO:0009279">
    <property type="term" value="C:cell outer membrane"/>
    <property type="evidence" value="ECO:0007669"/>
    <property type="project" value="UniProtKB-SubCell"/>
</dbReference>
<name>A0A421BUG8_9RHOB</name>
<keyword evidence="18" id="KW-1185">Reference proteome</keyword>
<evidence type="ECO:0000259" key="15">
    <source>
        <dbReference type="Pfam" id="PF00593"/>
    </source>
</evidence>
<keyword evidence="5 11" id="KW-0812">Transmembrane</keyword>
<feature type="signal peptide" evidence="14">
    <location>
        <begin position="1"/>
        <end position="28"/>
    </location>
</feature>
<feature type="domain" description="TonB-dependent receptor-like beta-barrel" evidence="15">
    <location>
        <begin position="275"/>
        <end position="657"/>
    </location>
</feature>